<evidence type="ECO:0000256" key="2">
    <source>
        <dbReference type="ARBA" id="ARBA00001353"/>
    </source>
</evidence>
<dbReference type="GO" id="GO:0016301">
    <property type="term" value="F:kinase activity"/>
    <property type="evidence" value="ECO:0007669"/>
    <property type="project" value="UniProtKB-KW"/>
</dbReference>
<keyword evidence="10" id="KW-0067">ATP-binding</keyword>
<dbReference type="Pfam" id="PF01288">
    <property type="entry name" value="HPPK"/>
    <property type="match status" value="1"/>
</dbReference>
<dbReference type="OrthoDB" id="9808041at2"/>
<evidence type="ECO:0000256" key="3">
    <source>
        <dbReference type="ARBA" id="ARBA00005013"/>
    </source>
</evidence>
<dbReference type="Proteomes" id="UP000075531">
    <property type="component" value="Unassembled WGS sequence"/>
</dbReference>
<dbReference type="PROSITE" id="PS00794">
    <property type="entry name" value="HPPK"/>
    <property type="match status" value="1"/>
</dbReference>
<dbReference type="Gene3D" id="3.30.1130.10">
    <property type="match status" value="1"/>
</dbReference>
<dbReference type="NCBIfam" id="TIGR01498">
    <property type="entry name" value="folK"/>
    <property type="match status" value="1"/>
</dbReference>
<gene>
    <name evidence="15" type="primary">sulD</name>
    <name evidence="15" type="ORF">CLTEP_10330</name>
</gene>
<dbReference type="CDD" id="cd00534">
    <property type="entry name" value="DHNA_DHNTPE"/>
    <property type="match status" value="1"/>
</dbReference>
<comment type="pathway">
    <text evidence="4">Cofactor biosynthesis; tetrahydrofolate biosynthesis; 2-amino-4-hydroxy-6-hydroxymethyl-7,8-dihydropteridine diphosphate from 7,8-dihydroneopterin triphosphate: step 4/4.</text>
</comment>
<evidence type="ECO:0000256" key="4">
    <source>
        <dbReference type="ARBA" id="ARBA00005051"/>
    </source>
</evidence>
<keyword evidence="11 13" id="KW-0289">Folate biosynthesis</keyword>
<sequence length="271" mass="31648">MDKIIVKDLEIYGFHGVYSEEKKIGQRFLITIELYTSTRKAGITDDLTQTINYGELCHDIEKEFKNDKYDLIEKAAEDLATFVLLKYTSVNKVKILLKKPWAPIGKPVKYAAVEIERSKHIAYIGLGSNMGDKRKNIDSAIDKINYNKFTRVLDVSNFYETEPVGYVEQDDFLNCAIKVETLLYPDELMMLLLDIEKELKRERIVRWGPRTIDLDILLYDDIICSNEKTIIPHPRMHERMFVIEPLCDIAPYVMHPILKKRIIELKDEIEK</sequence>
<evidence type="ECO:0000259" key="14">
    <source>
        <dbReference type="PROSITE" id="PS00794"/>
    </source>
</evidence>
<evidence type="ECO:0000256" key="9">
    <source>
        <dbReference type="ARBA" id="ARBA00022777"/>
    </source>
</evidence>
<dbReference type="GO" id="GO:0004150">
    <property type="term" value="F:dihydroneopterin aldolase activity"/>
    <property type="evidence" value="ECO:0007669"/>
    <property type="project" value="UniProtKB-UniRule"/>
</dbReference>
<dbReference type="STRING" id="1121338.CLTEP_10330"/>
<dbReference type="EC" id="2.7.6.3" evidence="13"/>
<evidence type="ECO:0000256" key="8">
    <source>
        <dbReference type="ARBA" id="ARBA00022741"/>
    </source>
</evidence>
<dbReference type="Gene3D" id="3.30.70.560">
    <property type="entry name" value="7,8-Dihydro-6-hydroxymethylpterin-pyrophosphokinase HPPK"/>
    <property type="match status" value="1"/>
</dbReference>
<evidence type="ECO:0000256" key="7">
    <source>
        <dbReference type="ARBA" id="ARBA00022679"/>
    </source>
</evidence>
<dbReference type="RefSeq" id="WP_066823546.1">
    <property type="nucleotide sequence ID" value="NZ_LTBA01000007.1"/>
</dbReference>
<keyword evidence="8" id="KW-0547">Nucleotide-binding</keyword>
<evidence type="ECO:0000256" key="6">
    <source>
        <dbReference type="ARBA" id="ARBA00009640"/>
    </source>
</evidence>
<dbReference type="CDD" id="cd00483">
    <property type="entry name" value="HPPK"/>
    <property type="match status" value="1"/>
</dbReference>
<dbReference type="Pfam" id="PF02152">
    <property type="entry name" value="FolB"/>
    <property type="match status" value="1"/>
</dbReference>
<dbReference type="PANTHER" id="PTHR43071:SF1">
    <property type="entry name" value="2-AMINO-4-HYDROXY-6-HYDROXYMETHYLDIHYDROPTERIDINE PYROPHOSPHOKINASE"/>
    <property type="match status" value="1"/>
</dbReference>
<dbReference type="NCBIfam" id="TIGR00526">
    <property type="entry name" value="folB_dom"/>
    <property type="match status" value="1"/>
</dbReference>
<evidence type="ECO:0000256" key="11">
    <source>
        <dbReference type="ARBA" id="ARBA00022909"/>
    </source>
</evidence>
<evidence type="ECO:0000256" key="12">
    <source>
        <dbReference type="ARBA" id="ARBA00023239"/>
    </source>
</evidence>
<feature type="domain" description="7,8-dihydro-6-hydroxymethylpterin-pyrophosphokinase" evidence="14">
    <location>
        <begin position="206"/>
        <end position="217"/>
    </location>
</feature>
<evidence type="ECO:0000256" key="5">
    <source>
        <dbReference type="ARBA" id="ARBA00005708"/>
    </source>
</evidence>
<dbReference type="InterPro" id="IPR006157">
    <property type="entry name" value="FolB_dom"/>
</dbReference>
<name>A0A151B5F7_9CLOT</name>
<dbReference type="InterPro" id="IPR000550">
    <property type="entry name" value="Hppk"/>
</dbReference>
<keyword evidence="12 13" id="KW-0456">Lyase</keyword>
<dbReference type="NCBIfam" id="TIGR00525">
    <property type="entry name" value="folB"/>
    <property type="match status" value="1"/>
</dbReference>
<dbReference type="GO" id="GO:0003848">
    <property type="term" value="F:2-amino-4-hydroxy-6-hydroxymethyldihydropteridine diphosphokinase activity"/>
    <property type="evidence" value="ECO:0007669"/>
    <property type="project" value="UniProtKB-EC"/>
</dbReference>
<protein>
    <recommendedName>
        <fullName evidence="13">Bifunctional folate synthesis protein</fullName>
    </recommendedName>
    <domain>
        <recommendedName>
            <fullName evidence="13">Dihydroneopterin aldolase</fullName>
            <shortName evidence="13">DHNA</shortName>
            <ecNumber evidence="13">4.1.2.25</ecNumber>
        </recommendedName>
        <alternativeName>
            <fullName evidence="13">7,8-dihydroneopterin aldolase</fullName>
        </alternativeName>
    </domain>
    <domain>
        <recommendedName>
            <fullName evidence="13">2-amino-4-hydroxy-6-hydroxymethyldihydropteridine pyrophosphokinase</fullName>
            <ecNumber evidence="13">2.7.6.3</ecNumber>
        </recommendedName>
        <alternativeName>
            <fullName evidence="13">6-hydroxymethyl-7,8-dihydropterin pyrophosphokinase</fullName>
            <shortName evidence="13">PPPK</shortName>
        </alternativeName>
        <alternativeName>
            <fullName evidence="13">7,8-dihydro-6-hydroxymethylpterin pyrophosphokinase</fullName>
            <shortName evidence="13">HPPK</shortName>
        </alternativeName>
    </domain>
</protein>
<dbReference type="SMART" id="SM00905">
    <property type="entry name" value="FolB"/>
    <property type="match status" value="1"/>
</dbReference>
<dbReference type="SUPFAM" id="SSF55083">
    <property type="entry name" value="6-hydroxymethyl-7,8-dihydropterin pyrophosphokinase, HPPK"/>
    <property type="match status" value="1"/>
</dbReference>
<dbReference type="InterPro" id="IPR043133">
    <property type="entry name" value="GTP-CH-I_C/QueF"/>
</dbReference>
<dbReference type="EMBL" id="LTBA01000007">
    <property type="protein sequence ID" value="KYH35040.1"/>
    <property type="molecule type" value="Genomic_DNA"/>
</dbReference>
<dbReference type="SUPFAM" id="SSF55620">
    <property type="entry name" value="Tetrahydrobiopterin biosynthesis enzymes-like"/>
    <property type="match status" value="1"/>
</dbReference>
<evidence type="ECO:0000256" key="10">
    <source>
        <dbReference type="ARBA" id="ARBA00022840"/>
    </source>
</evidence>
<comment type="similarity">
    <text evidence="5 13">Belongs to the DHNA family.</text>
</comment>
<dbReference type="AlphaFoldDB" id="A0A151B5F7"/>
<dbReference type="GO" id="GO:0046654">
    <property type="term" value="P:tetrahydrofolate biosynthetic process"/>
    <property type="evidence" value="ECO:0007669"/>
    <property type="project" value="UniProtKB-UniRule"/>
</dbReference>
<keyword evidence="9" id="KW-0418">Kinase</keyword>
<dbReference type="EC" id="4.1.2.25" evidence="13"/>
<comment type="catalytic activity">
    <reaction evidence="2 13">
        <text>7,8-dihydroneopterin = 6-hydroxymethyl-7,8-dihydropterin + glycolaldehyde</text>
        <dbReference type="Rhea" id="RHEA:10540"/>
        <dbReference type="ChEBI" id="CHEBI:17001"/>
        <dbReference type="ChEBI" id="CHEBI:17071"/>
        <dbReference type="ChEBI" id="CHEBI:44841"/>
        <dbReference type="EC" id="4.1.2.25"/>
    </reaction>
</comment>
<dbReference type="GO" id="GO:0046656">
    <property type="term" value="P:folic acid biosynthetic process"/>
    <property type="evidence" value="ECO:0007669"/>
    <property type="project" value="UniProtKB-UniRule"/>
</dbReference>
<evidence type="ECO:0000313" key="16">
    <source>
        <dbReference type="Proteomes" id="UP000075531"/>
    </source>
</evidence>
<dbReference type="InterPro" id="IPR006156">
    <property type="entry name" value="Dihydroneopterin_aldolase"/>
</dbReference>
<comment type="similarity">
    <text evidence="6">In the N-terminal section; belongs to the DHNA family.</text>
</comment>
<comment type="catalytic activity">
    <reaction evidence="1">
        <text>6-hydroxymethyl-7,8-dihydropterin + ATP = (7,8-dihydropterin-6-yl)methyl diphosphate + AMP + H(+)</text>
        <dbReference type="Rhea" id="RHEA:11412"/>
        <dbReference type="ChEBI" id="CHEBI:15378"/>
        <dbReference type="ChEBI" id="CHEBI:30616"/>
        <dbReference type="ChEBI" id="CHEBI:44841"/>
        <dbReference type="ChEBI" id="CHEBI:72950"/>
        <dbReference type="ChEBI" id="CHEBI:456215"/>
        <dbReference type="EC" id="2.7.6.3"/>
    </reaction>
</comment>
<keyword evidence="16" id="KW-1185">Reference proteome</keyword>
<reference evidence="15 16" key="1">
    <citation type="submission" date="2016-02" db="EMBL/GenBank/DDBJ databases">
        <title>Genome sequence of Clostridium tepidiprofundi DSM 19306.</title>
        <authorList>
            <person name="Poehlein A."/>
            <person name="Daniel R."/>
        </authorList>
    </citation>
    <scope>NUCLEOTIDE SEQUENCE [LARGE SCALE GENOMIC DNA]</scope>
    <source>
        <strain evidence="15 16">DSM 19306</strain>
    </source>
</reference>
<dbReference type="PATRIC" id="fig|1121338.3.peg.1065"/>
<evidence type="ECO:0000256" key="13">
    <source>
        <dbReference type="RuleBase" id="RU362079"/>
    </source>
</evidence>
<comment type="caution">
    <text evidence="15">The sequence shown here is derived from an EMBL/GenBank/DDBJ whole genome shotgun (WGS) entry which is preliminary data.</text>
</comment>
<evidence type="ECO:0000256" key="1">
    <source>
        <dbReference type="ARBA" id="ARBA00000198"/>
    </source>
</evidence>
<comment type="function">
    <text evidence="13">Catalyzes the conversion of 7,8-dihydroneopterin to 6-hydroxymethyl-7,8-dihydropterin.</text>
</comment>
<comment type="pathway">
    <text evidence="3 13">Cofactor biosynthesis; tetrahydrofolate biosynthesis; 2-amino-4-hydroxy-6-hydroxymethyl-7,8-dihydropteridine diphosphate from 7,8-dihydroneopterin triphosphate: step 3/4.</text>
</comment>
<organism evidence="15 16">
    <name type="scientific">Clostridium tepidiprofundi DSM 19306</name>
    <dbReference type="NCBI Taxonomy" id="1121338"/>
    <lineage>
        <taxon>Bacteria</taxon>
        <taxon>Bacillati</taxon>
        <taxon>Bacillota</taxon>
        <taxon>Clostridia</taxon>
        <taxon>Eubacteriales</taxon>
        <taxon>Clostridiaceae</taxon>
        <taxon>Clostridium</taxon>
    </lineage>
</organism>
<dbReference type="InterPro" id="IPR035907">
    <property type="entry name" value="Hppk_sf"/>
</dbReference>
<dbReference type="FunFam" id="3.30.1130.10:FF:000003">
    <property type="entry name" value="7,8-dihydroneopterin aldolase"/>
    <property type="match status" value="1"/>
</dbReference>
<accession>A0A151B5F7</accession>
<dbReference type="PANTHER" id="PTHR43071">
    <property type="entry name" value="2-AMINO-4-HYDROXY-6-HYDROXYMETHYLDIHYDROPTERIDINE PYROPHOSPHOKINASE"/>
    <property type="match status" value="1"/>
</dbReference>
<keyword evidence="7" id="KW-0808">Transferase</keyword>
<dbReference type="GO" id="GO:0005524">
    <property type="term" value="F:ATP binding"/>
    <property type="evidence" value="ECO:0007669"/>
    <property type="project" value="UniProtKB-KW"/>
</dbReference>
<proteinExistence type="inferred from homology"/>
<evidence type="ECO:0000313" key="15">
    <source>
        <dbReference type="EMBL" id="KYH35040.1"/>
    </source>
</evidence>
<dbReference type="UniPathway" id="UPA00077">
    <property type="reaction ID" value="UER00154"/>
</dbReference>